<dbReference type="InterPro" id="IPR050585">
    <property type="entry name" value="Xaa-Pro_dipeptidyl-ppase/CocE"/>
</dbReference>
<dbReference type="NCBIfam" id="TIGR00976">
    <property type="entry name" value="CocE_NonD"/>
    <property type="match status" value="1"/>
</dbReference>
<dbReference type="Gene3D" id="2.60.120.260">
    <property type="entry name" value="Galactose-binding domain-like"/>
    <property type="match status" value="1"/>
</dbReference>
<dbReference type="SMART" id="SM00939">
    <property type="entry name" value="PepX_C"/>
    <property type="match status" value="1"/>
</dbReference>
<dbReference type="Pfam" id="PF08530">
    <property type="entry name" value="PepX_C"/>
    <property type="match status" value="1"/>
</dbReference>
<dbReference type="EMBL" id="PRLP01000052">
    <property type="protein sequence ID" value="PPC76431.1"/>
    <property type="molecule type" value="Genomic_DNA"/>
</dbReference>
<evidence type="ECO:0000313" key="3">
    <source>
        <dbReference type="EMBL" id="PPC76431.1"/>
    </source>
</evidence>
<dbReference type="PANTHER" id="PTHR43056">
    <property type="entry name" value="PEPTIDASE S9 PROLYL OLIGOPEPTIDASE"/>
    <property type="match status" value="1"/>
</dbReference>
<keyword evidence="1 3" id="KW-0378">Hydrolase</keyword>
<dbReference type="InterPro" id="IPR000383">
    <property type="entry name" value="Xaa-Pro-like_dom"/>
</dbReference>
<dbReference type="Pfam" id="PF02129">
    <property type="entry name" value="Peptidase_S15"/>
    <property type="match status" value="1"/>
</dbReference>
<dbReference type="InterPro" id="IPR008979">
    <property type="entry name" value="Galactose-bd-like_sf"/>
</dbReference>
<dbReference type="SUPFAM" id="SSF53474">
    <property type="entry name" value="alpha/beta-Hydrolases"/>
    <property type="match status" value="1"/>
</dbReference>
<gene>
    <name evidence="3" type="ORF">C4K68_15895</name>
</gene>
<dbReference type="InterPro" id="IPR013736">
    <property type="entry name" value="Xaa-Pro_dipept_C"/>
</dbReference>
<proteinExistence type="predicted"/>
<evidence type="ECO:0000313" key="4">
    <source>
        <dbReference type="Proteomes" id="UP000238196"/>
    </source>
</evidence>
<protein>
    <submittedName>
        <fullName evidence="3">Antibiotic hydrolase</fullName>
    </submittedName>
</protein>
<dbReference type="Gene3D" id="1.10.3020.10">
    <property type="entry name" value="alpha-amino acid ester hydrolase ( Helical cap domain)"/>
    <property type="match status" value="1"/>
</dbReference>
<dbReference type="PANTHER" id="PTHR43056:SF10">
    <property type="entry name" value="COCE_NOND FAMILY, PUTATIVE (AFU_ORTHOLOGUE AFUA_7G00600)-RELATED"/>
    <property type="match status" value="1"/>
</dbReference>
<dbReference type="OrthoDB" id="9806163at2"/>
<dbReference type="InterPro" id="IPR005674">
    <property type="entry name" value="CocE/Ser_esterase"/>
</dbReference>
<reference evidence="3 4" key="1">
    <citation type="submission" date="2018-02" db="EMBL/GenBank/DDBJ databases">
        <title>novel marine gammaproteobacteria from coastal saline agro ecosystem.</title>
        <authorList>
            <person name="Krishnan R."/>
            <person name="Ramesh Kumar N."/>
        </authorList>
    </citation>
    <scope>NUCLEOTIDE SEQUENCE [LARGE SCALE GENOMIC DNA]</scope>
    <source>
        <strain evidence="3 4">228</strain>
    </source>
</reference>
<dbReference type="SUPFAM" id="SSF49785">
    <property type="entry name" value="Galactose-binding domain-like"/>
    <property type="match status" value="1"/>
</dbReference>
<dbReference type="Gene3D" id="3.40.50.1820">
    <property type="entry name" value="alpha/beta hydrolase"/>
    <property type="match status" value="1"/>
</dbReference>
<feature type="domain" description="Xaa-Pro dipeptidyl-peptidase C-terminal" evidence="2">
    <location>
        <begin position="322"/>
        <end position="602"/>
    </location>
</feature>
<organism evidence="3 4">
    <name type="scientific">Proteobacteria bacterium 228</name>
    <dbReference type="NCBI Taxonomy" id="2083153"/>
    <lineage>
        <taxon>Bacteria</taxon>
        <taxon>Pseudomonadati</taxon>
        <taxon>Pseudomonadota</taxon>
    </lineage>
</organism>
<dbReference type="Proteomes" id="UP000238196">
    <property type="component" value="Unassembled WGS sequence"/>
</dbReference>
<name>A0A2S5KNP2_9PROT</name>
<dbReference type="InterPro" id="IPR029058">
    <property type="entry name" value="AB_hydrolase_fold"/>
</dbReference>
<dbReference type="GO" id="GO:0008239">
    <property type="term" value="F:dipeptidyl-peptidase activity"/>
    <property type="evidence" value="ECO:0007669"/>
    <property type="project" value="InterPro"/>
</dbReference>
<evidence type="ECO:0000256" key="1">
    <source>
        <dbReference type="ARBA" id="ARBA00022801"/>
    </source>
</evidence>
<sequence length="629" mass="69781">MQLLLNQTVSTRDGISLATDVYMPEGLGPWPVVLERTPYNKSAPSRSEVDRRGHRLSREEMAEAFATAGFATVFQDCRGRHGSDGVFIKYVNEAEDGYDTLQWIVEQPWCNGKIGTMGLSYAAHTQLALACHNPPGLACMVLDSGGFSNAYQCGIRQGGAFELKQATWAYRQALQSPEAEADPVLKKALEQEDIRHWFSRMPWSKGHSPLRHLPDYEDYLLQQWQNGTFGPFWQQLGIYAEGSYDTLPDIPVMLMSSWYDAYVKTTLDNYAALRSRKTSPLALVMGPWLHGDRNDTFAGDVSFGPQSCFDGQVASDWLRYRIDWFTHWMKDEQAAVTQPQADTIHIFQMGGGSGSKDVNGRMEHGGQWLQSTRWPMPDSRTERLYLHAGGVLSPGKPQAAEACACLQADPHNPVPTVGGSLTSGMPVFAGGGFDQREEARFFGARGDGLPLSARHDVLVFETAPLAEDVRVTGAIKVQLYIDSDAPDTDFTVKLVDVYPASEDYPQGFALNITDGIFRCRYRHGFDKPQLLTAGEVVEITIEPFATCNLFRKGHRLRLDIAGSNFPKYDVNPNSGEPEGQARLKRIANNRVHLSARYPSHLTLNVLPAQSVDNASSGANPDHPLKTILY</sequence>
<dbReference type="AlphaFoldDB" id="A0A2S5KNP2"/>
<accession>A0A2S5KNP2</accession>
<evidence type="ECO:0000259" key="2">
    <source>
        <dbReference type="SMART" id="SM00939"/>
    </source>
</evidence>
<comment type="caution">
    <text evidence="3">The sequence shown here is derived from an EMBL/GenBank/DDBJ whole genome shotgun (WGS) entry which is preliminary data.</text>
</comment>